<dbReference type="SMART" id="SM00382">
    <property type="entry name" value="AAA"/>
    <property type="match status" value="1"/>
</dbReference>
<dbReference type="InterPro" id="IPR027417">
    <property type="entry name" value="P-loop_NTPase"/>
</dbReference>
<dbReference type="InterPro" id="IPR003959">
    <property type="entry name" value="ATPase_AAA_core"/>
</dbReference>
<dbReference type="InterPro" id="IPR012340">
    <property type="entry name" value="NA-bd_OB-fold"/>
</dbReference>
<evidence type="ECO:0000313" key="8">
    <source>
        <dbReference type="EMBL" id="GAA3024242.1"/>
    </source>
</evidence>
<evidence type="ECO:0000259" key="7">
    <source>
        <dbReference type="SMART" id="SM00382"/>
    </source>
</evidence>
<dbReference type="Pfam" id="PF16450">
    <property type="entry name" value="Prot_ATP_ID_OB_C"/>
    <property type="match status" value="1"/>
</dbReference>
<evidence type="ECO:0000256" key="2">
    <source>
        <dbReference type="ARBA" id="ARBA00022840"/>
    </source>
</evidence>
<comment type="subunit">
    <text evidence="4">Homohexamer. Assembles into a hexameric ring structure.</text>
</comment>
<dbReference type="InterPro" id="IPR041626">
    <property type="entry name" value="Prot_ATP_ID_OB_N"/>
</dbReference>
<dbReference type="SUPFAM" id="SSF52540">
    <property type="entry name" value="P-loop containing nucleoside triphosphate hydrolases"/>
    <property type="match status" value="1"/>
</dbReference>
<keyword evidence="3 4" id="KW-0175">Coiled coil</keyword>
<evidence type="ECO:0000256" key="5">
    <source>
        <dbReference type="RuleBase" id="RU003651"/>
    </source>
</evidence>
<dbReference type="RefSeq" id="WP_234518897.1">
    <property type="nucleotide sequence ID" value="NZ_BAAAUF010000001.1"/>
</dbReference>
<reference evidence="9" key="1">
    <citation type="journal article" date="2019" name="Int. J. Syst. Evol. Microbiol.">
        <title>The Global Catalogue of Microorganisms (GCM) 10K type strain sequencing project: providing services to taxonomists for standard genome sequencing and annotation.</title>
        <authorList>
            <consortium name="The Broad Institute Genomics Platform"/>
            <consortium name="The Broad Institute Genome Sequencing Center for Infectious Disease"/>
            <person name="Wu L."/>
            <person name="Ma J."/>
        </authorList>
    </citation>
    <scope>NUCLEOTIDE SEQUENCE [LARGE SCALE GENOMIC DNA]</scope>
    <source>
        <strain evidence="9">JCM 9091</strain>
    </source>
</reference>
<comment type="similarity">
    <text evidence="4 5">Belongs to the AAA ATPase family.</text>
</comment>
<dbReference type="PANTHER" id="PTHR23077">
    <property type="entry name" value="AAA-FAMILY ATPASE"/>
    <property type="match status" value="1"/>
</dbReference>
<dbReference type="Gene3D" id="1.20.5.170">
    <property type="match status" value="1"/>
</dbReference>
<dbReference type="InterPro" id="IPR003593">
    <property type="entry name" value="AAA+_ATPase"/>
</dbReference>
<keyword evidence="1 4" id="KW-0547">Nucleotide-binding</keyword>
<dbReference type="PANTHER" id="PTHR23077:SF144">
    <property type="entry name" value="PROTEASOME-ASSOCIATED ATPASE"/>
    <property type="match status" value="1"/>
</dbReference>
<proteinExistence type="inferred from homology"/>
<keyword evidence="8" id="KW-0647">Proteasome</keyword>
<comment type="caution">
    <text evidence="8">The sequence shown here is derived from an EMBL/GenBank/DDBJ whole genome shotgun (WGS) entry which is preliminary data.</text>
</comment>
<dbReference type="Proteomes" id="UP001501532">
    <property type="component" value="Unassembled WGS sequence"/>
</dbReference>
<evidence type="ECO:0000256" key="4">
    <source>
        <dbReference type="HAMAP-Rule" id="MF_02112"/>
    </source>
</evidence>
<sequence length="588" mass="64941">MAAHDDDINRGIRPGRGSEDPAGQIAYLEQEIAVLRRKLADSPRHTRILEERIVELQTNLAGVSAQNERLANTLREARDQIVALKEEVDRLAQPPAGFGVFLQANEDGTADIFTGGRKLRVNVSPSVELDELRRGQELMLNEALNVVEAMEFERVGDIVTLKEVLEDGERALVLGHTDEERVVRLAEPLLDVTIRPGDALLLEPRSGYVYEVVPKSEVEELVLEEVPDIGYEQIGGLAGQIEAIRDAVELPYLYPDLFKEHELRPPKGVLLYGPPGCGKTLIAKAVANSLAKKVAEVTGQAAGKSFFLNIKGPELLNKYVGETERQIRLVFQRAREKAGEGTPVIVFFDEMESLFRTRGSGVSSDVENTIVPQLLAEIDGVEGLQNVVVIGASNREDMIDPAILRPGRLDVKIKIERPDAEAAKDIFGKYLTESLPLHADDVSEHGGDKGATVQGMIQTAVEQMYAESDENRFLEVTYANGDKEVLYFKDFNSGAMIENIVGRAKKMAIKDFLEHNQKGLRVSHLLQACVDEFKENEDLPNTTNPDDWARISGKKGERIVYIRTLITGKQGADTGRSIDTVANTGQYL</sequence>
<evidence type="ECO:0000256" key="1">
    <source>
        <dbReference type="ARBA" id="ARBA00022741"/>
    </source>
</evidence>
<evidence type="ECO:0000256" key="3">
    <source>
        <dbReference type="ARBA" id="ARBA00023054"/>
    </source>
</evidence>
<organism evidence="8 9">
    <name type="scientific">Streptomyces glomeratus</name>
    <dbReference type="NCBI Taxonomy" id="284452"/>
    <lineage>
        <taxon>Bacteria</taxon>
        <taxon>Bacillati</taxon>
        <taxon>Actinomycetota</taxon>
        <taxon>Actinomycetes</taxon>
        <taxon>Kitasatosporales</taxon>
        <taxon>Streptomycetaceae</taxon>
        <taxon>Streptomyces</taxon>
    </lineage>
</organism>
<feature type="coiled-coil region" evidence="4">
    <location>
        <begin position="53"/>
        <end position="94"/>
    </location>
</feature>
<dbReference type="InterPro" id="IPR032501">
    <property type="entry name" value="Prot_ATP_ID_OB_2nd"/>
</dbReference>
<evidence type="ECO:0000313" key="9">
    <source>
        <dbReference type="Proteomes" id="UP001501532"/>
    </source>
</evidence>
<evidence type="ECO:0000256" key="6">
    <source>
        <dbReference type="SAM" id="MobiDB-lite"/>
    </source>
</evidence>
<dbReference type="InterPro" id="IPR022482">
    <property type="entry name" value="Proteasome_ATPase"/>
</dbReference>
<keyword evidence="2 4" id="KW-0067">ATP-binding</keyword>
<dbReference type="Gene3D" id="2.40.50.140">
    <property type="entry name" value="Nucleic acid-binding proteins"/>
    <property type="match status" value="2"/>
</dbReference>
<protein>
    <recommendedName>
        <fullName evidence="4">AAA ATPase forming ring-shaped complexes</fullName>
        <shortName evidence="4">ARC</shortName>
    </recommendedName>
</protein>
<dbReference type="Gene3D" id="1.10.8.60">
    <property type="match status" value="1"/>
</dbReference>
<dbReference type="NCBIfam" id="TIGR03689">
    <property type="entry name" value="pup_AAA"/>
    <property type="match status" value="1"/>
</dbReference>
<dbReference type="PROSITE" id="PS00674">
    <property type="entry name" value="AAA"/>
    <property type="match status" value="1"/>
</dbReference>
<feature type="binding site" evidence="4">
    <location>
        <begin position="276"/>
        <end position="281"/>
    </location>
    <ligand>
        <name>ATP</name>
        <dbReference type="ChEBI" id="CHEBI:30616"/>
    </ligand>
</feature>
<gene>
    <name evidence="4 8" type="primary">arc</name>
    <name evidence="8" type="ORF">GCM10010448_02540</name>
</gene>
<feature type="domain" description="AAA+ ATPase" evidence="7">
    <location>
        <begin position="265"/>
        <end position="419"/>
    </location>
</feature>
<keyword evidence="9" id="KW-1185">Reference proteome</keyword>
<feature type="compositionally biased region" description="Basic and acidic residues" evidence="6">
    <location>
        <begin position="1"/>
        <end position="10"/>
    </location>
</feature>
<dbReference type="Pfam" id="PF17758">
    <property type="entry name" value="Prot_ATP_ID_OB_N"/>
    <property type="match status" value="1"/>
</dbReference>
<dbReference type="Gene3D" id="3.40.50.300">
    <property type="entry name" value="P-loop containing nucleotide triphosphate hydrolases"/>
    <property type="match status" value="1"/>
</dbReference>
<dbReference type="HAMAP" id="MF_02112">
    <property type="entry name" value="ARC_ATPase"/>
    <property type="match status" value="1"/>
</dbReference>
<dbReference type="InterPro" id="IPR050168">
    <property type="entry name" value="AAA_ATPase_domain"/>
</dbReference>
<feature type="region of interest" description="Disordered" evidence="6">
    <location>
        <begin position="1"/>
        <end position="23"/>
    </location>
</feature>
<name>A0ABP6KZM5_9ACTN</name>
<dbReference type="Pfam" id="PF00004">
    <property type="entry name" value="AAA"/>
    <property type="match status" value="1"/>
</dbReference>
<dbReference type="EMBL" id="BAAAUF010000001">
    <property type="protein sequence ID" value="GAA3024242.1"/>
    <property type="molecule type" value="Genomic_DNA"/>
</dbReference>
<dbReference type="InterPro" id="IPR003960">
    <property type="entry name" value="ATPase_AAA_CS"/>
</dbReference>
<dbReference type="GO" id="GO:0000502">
    <property type="term" value="C:proteasome complex"/>
    <property type="evidence" value="ECO:0007669"/>
    <property type="project" value="UniProtKB-KW"/>
</dbReference>
<accession>A0ABP6KZM5</accession>